<name>A0A6N2BET5_SOLCI</name>
<sequence length="80" mass="8716">MEFGGGCKRGRHGLMNGNVGFKKSKLAEAQVFVLLLFQVNFAQVPLLACFSDQLFSFVYTALSYWTDGRFSLGGAGKSSI</sequence>
<evidence type="ECO:0000313" key="1">
    <source>
        <dbReference type="EMBL" id="TMW92300.1"/>
    </source>
</evidence>
<dbReference type="EMBL" id="RXGB01003382">
    <property type="protein sequence ID" value="TMW92300.1"/>
    <property type="molecule type" value="Genomic_DNA"/>
</dbReference>
<reference evidence="1" key="1">
    <citation type="submission" date="2019-05" db="EMBL/GenBank/DDBJ databases">
        <title>The de novo reference genome and transcriptome assemblies of the wild tomato species Solanum chilense.</title>
        <authorList>
            <person name="Stam R."/>
            <person name="Nosenko T."/>
            <person name="Hoerger A.C."/>
            <person name="Stephan W."/>
            <person name="Seidel M.A."/>
            <person name="Kuhn J.M.M."/>
            <person name="Haberer G."/>
            <person name="Tellier A."/>
        </authorList>
    </citation>
    <scope>NUCLEOTIDE SEQUENCE</scope>
    <source>
        <tissue evidence="1">Mature leaves</tissue>
    </source>
</reference>
<organism evidence="1">
    <name type="scientific">Solanum chilense</name>
    <name type="common">Tomato</name>
    <name type="synonym">Lycopersicon chilense</name>
    <dbReference type="NCBI Taxonomy" id="4083"/>
    <lineage>
        <taxon>Eukaryota</taxon>
        <taxon>Viridiplantae</taxon>
        <taxon>Streptophyta</taxon>
        <taxon>Embryophyta</taxon>
        <taxon>Tracheophyta</taxon>
        <taxon>Spermatophyta</taxon>
        <taxon>Magnoliopsida</taxon>
        <taxon>eudicotyledons</taxon>
        <taxon>Gunneridae</taxon>
        <taxon>Pentapetalae</taxon>
        <taxon>asterids</taxon>
        <taxon>lamiids</taxon>
        <taxon>Solanales</taxon>
        <taxon>Solanaceae</taxon>
        <taxon>Solanoideae</taxon>
        <taxon>Solaneae</taxon>
        <taxon>Solanum</taxon>
        <taxon>Solanum subgen. Lycopersicon</taxon>
    </lineage>
</organism>
<dbReference type="AlphaFoldDB" id="A0A6N2BET5"/>
<protein>
    <submittedName>
        <fullName evidence="1">Uncharacterized protein</fullName>
    </submittedName>
</protein>
<accession>A0A6N2BET5</accession>
<gene>
    <name evidence="1" type="ORF">EJD97_013226</name>
</gene>
<comment type="caution">
    <text evidence="1">The sequence shown here is derived from an EMBL/GenBank/DDBJ whole genome shotgun (WGS) entry which is preliminary data.</text>
</comment>
<proteinExistence type="predicted"/>